<dbReference type="EMBL" id="BLRY01000332">
    <property type="protein sequence ID" value="GFP28663.1"/>
    <property type="molecule type" value="Genomic_DNA"/>
</dbReference>
<keyword evidence="2" id="KW-1185">Reference proteome</keyword>
<organism evidence="1 2">
    <name type="scientific">Candidatus Hakubella thermalkaliphila</name>
    <dbReference type="NCBI Taxonomy" id="2754717"/>
    <lineage>
        <taxon>Bacteria</taxon>
        <taxon>Bacillati</taxon>
        <taxon>Actinomycetota</taxon>
        <taxon>Actinomycetota incertae sedis</taxon>
        <taxon>Candidatus Hakubellales</taxon>
        <taxon>Candidatus Hakubellaceae</taxon>
        <taxon>Candidatus Hakubella</taxon>
    </lineage>
</organism>
<name>A0A6V8P8K1_9ACTN</name>
<dbReference type="AlphaFoldDB" id="A0A6V8P8K1"/>
<feature type="non-terminal residue" evidence="1">
    <location>
        <position position="21"/>
    </location>
</feature>
<evidence type="ECO:0000313" key="2">
    <source>
        <dbReference type="Proteomes" id="UP000591948"/>
    </source>
</evidence>
<sequence>MKEAILYAKLEDEKVRCALCP</sequence>
<gene>
    <name evidence="1" type="ORF">HKBW3S33_02077</name>
</gene>
<reference evidence="1 2" key="1">
    <citation type="journal article" date="2020" name="Front. Microbiol.">
        <title>Single-cell genomics of novel Actinobacteria with the Wood-Ljungdahl pathway discovered in a serpentinizing system.</title>
        <authorList>
            <person name="Merino N."/>
            <person name="Kawai M."/>
            <person name="Boyd E.S."/>
            <person name="Colman D.R."/>
            <person name="McGlynn S.E."/>
            <person name="Nealson K.H."/>
            <person name="Kurokawa K."/>
            <person name="Hongoh Y."/>
        </authorList>
    </citation>
    <scope>NUCLEOTIDE SEQUENCE [LARGE SCALE GENOMIC DNA]</scope>
    <source>
        <strain evidence="1 2">S33</strain>
    </source>
</reference>
<protein>
    <submittedName>
        <fullName evidence="1">Uncharacterized protein</fullName>
    </submittedName>
</protein>
<evidence type="ECO:0000313" key="1">
    <source>
        <dbReference type="EMBL" id="GFP28663.1"/>
    </source>
</evidence>
<dbReference type="Proteomes" id="UP000591948">
    <property type="component" value="Unassembled WGS sequence"/>
</dbReference>
<proteinExistence type="predicted"/>
<comment type="caution">
    <text evidence="1">The sequence shown here is derived from an EMBL/GenBank/DDBJ whole genome shotgun (WGS) entry which is preliminary data.</text>
</comment>
<accession>A0A6V8P8K1</accession>